<sequence>MIEPKQERSSLLQIISDDLFGKKSNLLAIFLIAAIIGVSFFTIWVTAEYRSQIVQYRVETKQRVKLENEHLNLLMEENTQSQRTRVDGIATKLGLQPIRKEQELILEKK</sequence>
<dbReference type="GO" id="GO:0032153">
    <property type="term" value="C:cell division site"/>
    <property type="evidence" value="ECO:0007669"/>
    <property type="project" value="UniProtKB-UniRule"/>
</dbReference>
<keyword evidence="6 8" id="KW-0472">Membrane</keyword>
<proteinExistence type="inferred from homology"/>
<evidence type="ECO:0000256" key="6">
    <source>
        <dbReference type="ARBA" id="ARBA00023136"/>
    </source>
</evidence>
<evidence type="ECO:0000313" key="10">
    <source>
        <dbReference type="EMBL" id="OOR98457.1"/>
    </source>
</evidence>
<protein>
    <recommendedName>
        <fullName evidence="8 9">Cell division protein FtsL</fullName>
    </recommendedName>
</protein>
<dbReference type="RefSeq" id="WP_078237417.1">
    <property type="nucleotide sequence ID" value="NZ_MUYA01000012.1"/>
</dbReference>
<keyword evidence="3 8" id="KW-0132">Cell division</keyword>
<evidence type="ECO:0000313" key="11">
    <source>
        <dbReference type="Proteomes" id="UP000190867"/>
    </source>
</evidence>
<dbReference type="NCBIfam" id="TIGR02209">
    <property type="entry name" value="ftsL_broad"/>
    <property type="match status" value="1"/>
</dbReference>
<evidence type="ECO:0000256" key="8">
    <source>
        <dbReference type="HAMAP-Rule" id="MF_00910"/>
    </source>
</evidence>
<dbReference type="PANTHER" id="PTHR37479">
    <property type="entry name" value="CELL DIVISION PROTEIN FTSL"/>
    <property type="match status" value="1"/>
</dbReference>
<dbReference type="AlphaFoldDB" id="A0A1T0AQX5"/>
<evidence type="ECO:0000256" key="5">
    <source>
        <dbReference type="ARBA" id="ARBA00022989"/>
    </source>
</evidence>
<evidence type="ECO:0000256" key="4">
    <source>
        <dbReference type="ARBA" id="ARBA00022692"/>
    </source>
</evidence>
<dbReference type="GO" id="GO:0005886">
    <property type="term" value="C:plasma membrane"/>
    <property type="evidence" value="ECO:0007669"/>
    <property type="project" value="UniProtKB-SubCell"/>
</dbReference>
<dbReference type="PANTHER" id="PTHR37479:SF1">
    <property type="entry name" value="CELL DIVISION PROTEIN FTSL"/>
    <property type="match status" value="1"/>
</dbReference>
<evidence type="ECO:0000256" key="1">
    <source>
        <dbReference type="ARBA" id="ARBA00004401"/>
    </source>
</evidence>
<dbReference type="OrthoDB" id="5689740at2"/>
<comment type="subunit">
    <text evidence="8">Part of a complex composed of FtsB, FtsL and FtsQ.</text>
</comment>
<dbReference type="Pfam" id="PF04999">
    <property type="entry name" value="FtsL"/>
    <property type="match status" value="1"/>
</dbReference>
<feature type="transmembrane region" description="Helical" evidence="8">
    <location>
        <begin position="26"/>
        <end position="47"/>
    </location>
</feature>
<dbReference type="STRING" id="734.B0187_08400"/>
<keyword evidence="8" id="KW-0997">Cell inner membrane</keyword>
<gene>
    <name evidence="8" type="primary">ftsL</name>
    <name evidence="10" type="ORF">B0187_08400</name>
</gene>
<keyword evidence="2 8" id="KW-1003">Cell membrane</keyword>
<comment type="subcellular location">
    <subcellularLocation>
        <location evidence="8">Cell inner membrane</location>
        <topology evidence="8">Single-pass type II membrane protein</topology>
    </subcellularLocation>
    <subcellularLocation>
        <location evidence="1">Cell membrane</location>
        <topology evidence="1">Single-pass type II membrane protein</topology>
    </subcellularLocation>
    <text evidence="8">Localizes to the division septum where it forms a ring structure.</text>
</comment>
<organism evidence="10 11">
    <name type="scientific">Haemophilus paracuniculus</name>
    <dbReference type="NCBI Taxonomy" id="734"/>
    <lineage>
        <taxon>Bacteria</taxon>
        <taxon>Pseudomonadati</taxon>
        <taxon>Pseudomonadota</taxon>
        <taxon>Gammaproteobacteria</taxon>
        <taxon>Pasteurellales</taxon>
        <taxon>Pasteurellaceae</taxon>
        <taxon>Haemophilus</taxon>
    </lineage>
</organism>
<dbReference type="HAMAP" id="MF_00910">
    <property type="entry name" value="FtsL"/>
    <property type="match status" value="1"/>
</dbReference>
<dbReference type="EMBL" id="MUYA01000012">
    <property type="protein sequence ID" value="OOR98457.1"/>
    <property type="molecule type" value="Genomic_DNA"/>
</dbReference>
<reference evidence="10 11" key="1">
    <citation type="submission" date="2017-02" db="EMBL/GenBank/DDBJ databases">
        <title>Draft genome sequence of Haemophilus paracuniculus CCUG 43573 type strain.</title>
        <authorList>
            <person name="Engstrom-Jakobsson H."/>
            <person name="Salva-Serra F."/>
            <person name="Thorell K."/>
            <person name="Gonzales-Siles L."/>
            <person name="Karlsson R."/>
            <person name="Boulund F."/>
            <person name="Engstrand L."/>
            <person name="Kristiansson E."/>
            <person name="Moore E."/>
        </authorList>
    </citation>
    <scope>NUCLEOTIDE SEQUENCE [LARGE SCALE GENOMIC DNA]</scope>
    <source>
        <strain evidence="10 11">CCUG 43573</strain>
    </source>
</reference>
<comment type="caution">
    <text evidence="10">The sequence shown here is derived from an EMBL/GenBank/DDBJ whole genome shotgun (WGS) entry which is preliminary data.</text>
</comment>
<evidence type="ECO:0000256" key="9">
    <source>
        <dbReference type="NCBIfam" id="TIGR02209"/>
    </source>
</evidence>
<keyword evidence="11" id="KW-1185">Reference proteome</keyword>
<dbReference type="Proteomes" id="UP000190867">
    <property type="component" value="Unassembled WGS sequence"/>
</dbReference>
<dbReference type="GO" id="GO:0043093">
    <property type="term" value="P:FtsZ-dependent cytokinesis"/>
    <property type="evidence" value="ECO:0007669"/>
    <property type="project" value="UniProtKB-UniRule"/>
</dbReference>
<accession>A0A1T0AQX5</accession>
<keyword evidence="5 8" id="KW-1133">Transmembrane helix</keyword>
<evidence type="ECO:0000256" key="3">
    <source>
        <dbReference type="ARBA" id="ARBA00022618"/>
    </source>
</evidence>
<comment type="similarity">
    <text evidence="8">Belongs to the FtsL family.</text>
</comment>
<dbReference type="InterPro" id="IPR011922">
    <property type="entry name" value="Cell_div_FtsL"/>
</dbReference>
<keyword evidence="7 8" id="KW-0131">Cell cycle</keyword>
<name>A0A1T0AQX5_9PAST</name>
<comment type="function">
    <text evidence="8">Essential cell division protein. May link together the upstream cell division proteins, which are predominantly cytoplasmic, with the downstream cell division proteins, which are predominantly periplasmic.</text>
</comment>
<evidence type="ECO:0000256" key="2">
    <source>
        <dbReference type="ARBA" id="ARBA00022475"/>
    </source>
</evidence>
<evidence type="ECO:0000256" key="7">
    <source>
        <dbReference type="ARBA" id="ARBA00023306"/>
    </source>
</evidence>
<keyword evidence="4 8" id="KW-0812">Transmembrane</keyword>